<evidence type="ECO:0000313" key="2">
    <source>
        <dbReference type="Proteomes" id="UP000790377"/>
    </source>
</evidence>
<comment type="caution">
    <text evidence="1">The sequence shown here is derived from an EMBL/GenBank/DDBJ whole genome shotgun (WGS) entry which is preliminary data.</text>
</comment>
<keyword evidence="2" id="KW-1185">Reference proteome</keyword>
<reference evidence="1" key="1">
    <citation type="journal article" date="2021" name="New Phytol.">
        <title>Evolutionary innovations through gain and loss of genes in the ectomycorrhizal Boletales.</title>
        <authorList>
            <person name="Wu G."/>
            <person name="Miyauchi S."/>
            <person name="Morin E."/>
            <person name="Kuo A."/>
            <person name="Drula E."/>
            <person name="Varga T."/>
            <person name="Kohler A."/>
            <person name="Feng B."/>
            <person name="Cao Y."/>
            <person name="Lipzen A."/>
            <person name="Daum C."/>
            <person name="Hundley H."/>
            <person name="Pangilinan J."/>
            <person name="Johnson J."/>
            <person name="Barry K."/>
            <person name="LaButti K."/>
            <person name="Ng V."/>
            <person name="Ahrendt S."/>
            <person name="Min B."/>
            <person name="Choi I.G."/>
            <person name="Park H."/>
            <person name="Plett J.M."/>
            <person name="Magnuson J."/>
            <person name="Spatafora J.W."/>
            <person name="Nagy L.G."/>
            <person name="Henrissat B."/>
            <person name="Grigoriev I.V."/>
            <person name="Yang Z.L."/>
            <person name="Xu J."/>
            <person name="Martin F.M."/>
        </authorList>
    </citation>
    <scope>NUCLEOTIDE SEQUENCE</scope>
    <source>
        <strain evidence="1">ATCC 28755</strain>
    </source>
</reference>
<organism evidence="1 2">
    <name type="scientific">Hygrophoropsis aurantiaca</name>
    <dbReference type="NCBI Taxonomy" id="72124"/>
    <lineage>
        <taxon>Eukaryota</taxon>
        <taxon>Fungi</taxon>
        <taxon>Dikarya</taxon>
        <taxon>Basidiomycota</taxon>
        <taxon>Agaricomycotina</taxon>
        <taxon>Agaricomycetes</taxon>
        <taxon>Agaricomycetidae</taxon>
        <taxon>Boletales</taxon>
        <taxon>Coniophorineae</taxon>
        <taxon>Hygrophoropsidaceae</taxon>
        <taxon>Hygrophoropsis</taxon>
    </lineage>
</organism>
<evidence type="ECO:0000313" key="1">
    <source>
        <dbReference type="EMBL" id="KAH7914218.1"/>
    </source>
</evidence>
<protein>
    <submittedName>
        <fullName evidence="1">Uncharacterized protein</fullName>
    </submittedName>
</protein>
<accession>A0ACB8ANA9</accession>
<name>A0ACB8ANA9_9AGAM</name>
<proteinExistence type="predicted"/>
<dbReference type="Proteomes" id="UP000790377">
    <property type="component" value="Unassembled WGS sequence"/>
</dbReference>
<gene>
    <name evidence="1" type="ORF">BJ138DRAFT_1000581</name>
</gene>
<sequence length="455" mass="50873">MDHRKSFTARNAYYLRVTSTTVLPLYIYLDERHIDWMSDIVLQRVLEDLRPLVLSKLQAERDIQGPGSSTNAKTGSVDVHRGDSYQFAYFFRMTEPHSVVIKVLKRSSETRSFVAAPPLPAVTTSKPQSTAKSRGGKRKDRSPPKKAKKTNASKKRKTQKKSRIESDNDTDEFDESDVVPTDEDTTEEDSEDPREPSESTTQDIRRSRRSAAKKRAGTYREGAEDMDVEMTEPLDANEGLDVGMAPLHLNPSIPENESATVKEEEVQPPLTVPTAMGNETDRDTAEIELVVEEEENKPKPVLQLDYQGFNIFGHCLCVVVEPWPFMRSGTRAPSLAPAVSSALRGSSIAPPEYVANHERSMQRGRTPLFLPEYDRERSETPAPFLRAKTRPPVPLFNDPEPTTADEDDGYTSDDLMSFSQSLYATGALRTIATEDDDELDGAVLFGDADEVRELS</sequence>
<dbReference type="EMBL" id="MU267617">
    <property type="protein sequence ID" value="KAH7914218.1"/>
    <property type="molecule type" value="Genomic_DNA"/>
</dbReference>